<name>A0A8T1LWV9_CLOSI</name>
<keyword evidence="2" id="KW-1133">Transmembrane helix</keyword>
<dbReference type="PANTHER" id="PTHR19346:SF4">
    <property type="entry name" value="SUGAR PHOSPHATE TRANSPORTER DOMAIN-CONTAINING PROTEIN"/>
    <property type="match status" value="1"/>
</dbReference>
<sequence>MGWKTDKTPSRQSSPSLDLDNDGYMSSDNQTDTIQLSDLKAPTIGCSCFHLPRINLHKKRVRRFSESPSELSLDIIQNGVSANKQVRSSVPKRENDEVHETAWSDGCVFGNQAESTSELTEEASQVTALKLTVPDSKSRGNIPKQTKRQLKLCAPCTMENKFNASVQIRKAKKLFSVFCWAVLTTALLSISMTIWILCGTQSYVFVHLPNDTTSTSQQYFVRPPSFLTQFATSWTLLLYPIYLVCNVILRFEKASSSELLLNHMVILASDQPTIVKVLTRCILLSILWQLFLNCFLRSMEVVSPIDCAAIMAVLPCFHYLFSWIIVHRRFCALRVIAFILASSGVIFNIYSDQYSMWYKCLSSVAVVAFALFHVTLKRIASRPTFAQFAAFSFGFGLFNLLVFWPVVVITSFVTSVEPIEWHHVPWVHFIGVSASLLMFILSLDLSNRKVPRALRCLQPLLPPLLCTVYRLLWTQQPIQLDNVWITSLVLIALASVLNALPNKLLKATARAIKRSRSPKATGPTGKRNRLTTGSTPQPTSLTNPRVSVPTSSVSGGSRPGSAGVLPPNTTSGSFSKTRSRFSSVLLKSASASTAAEV</sequence>
<feature type="region of interest" description="Disordered" evidence="1">
    <location>
        <begin position="1"/>
        <end position="30"/>
    </location>
</feature>
<feature type="transmembrane region" description="Helical" evidence="2">
    <location>
        <begin position="426"/>
        <end position="446"/>
    </location>
</feature>
<keyword evidence="2" id="KW-0812">Transmembrane</keyword>
<feature type="transmembrane region" description="Helical" evidence="2">
    <location>
        <begin position="453"/>
        <end position="472"/>
    </location>
</feature>
<feature type="compositionally biased region" description="Polar residues" evidence="1">
    <location>
        <begin position="567"/>
        <end position="582"/>
    </location>
</feature>
<feature type="transmembrane region" description="Helical" evidence="2">
    <location>
        <begin position="308"/>
        <end position="326"/>
    </location>
</feature>
<feature type="transmembrane region" description="Helical" evidence="2">
    <location>
        <begin position="226"/>
        <end position="249"/>
    </location>
</feature>
<organism evidence="3 4">
    <name type="scientific">Clonorchis sinensis</name>
    <name type="common">Chinese liver fluke</name>
    <dbReference type="NCBI Taxonomy" id="79923"/>
    <lineage>
        <taxon>Eukaryota</taxon>
        <taxon>Metazoa</taxon>
        <taxon>Spiralia</taxon>
        <taxon>Lophotrochozoa</taxon>
        <taxon>Platyhelminthes</taxon>
        <taxon>Trematoda</taxon>
        <taxon>Digenea</taxon>
        <taxon>Opisthorchiida</taxon>
        <taxon>Opisthorchiata</taxon>
        <taxon>Opisthorchiidae</taxon>
        <taxon>Clonorchis</taxon>
    </lineage>
</organism>
<evidence type="ECO:0000313" key="3">
    <source>
        <dbReference type="EMBL" id="KAG5441627.1"/>
    </source>
</evidence>
<feature type="compositionally biased region" description="Low complexity" evidence="1">
    <location>
        <begin position="544"/>
        <end position="561"/>
    </location>
</feature>
<evidence type="ECO:0000256" key="1">
    <source>
        <dbReference type="SAM" id="MobiDB-lite"/>
    </source>
</evidence>
<feature type="transmembrane region" description="Helical" evidence="2">
    <location>
        <begin position="484"/>
        <end position="505"/>
    </location>
</feature>
<evidence type="ECO:0000313" key="4">
    <source>
        <dbReference type="Proteomes" id="UP000286415"/>
    </source>
</evidence>
<keyword evidence="4" id="KW-1185">Reference proteome</keyword>
<keyword evidence="2" id="KW-0472">Membrane</keyword>
<dbReference type="InterPro" id="IPR037185">
    <property type="entry name" value="EmrE-like"/>
</dbReference>
<reference evidence="3 4" key="2">
    <citation type="journal article" date="2021" name="Genomics">
        <title>High-quality reference genome for Clonorchis sinensis.</title>
        <authorList>
            <person name="Young N.D."/>
            <person name="Stroehlein A.J."/>
            <person name="Kinkar L."/>
            <person name="Wang T."/>
            <person name="Sohn W.M."/>
            <person name="Chang B.C.H."/>
            <person name="Kaur P."/>
            <person name="Weisz D."/>
            <person name="Dudchenko O."/>
            <person name="Aiden E.L."/>
            <person name="Korhonen P.K."/>
            <person name="Gasser R.B."/>
        </authorList>
    </citation>
    <scope>NUCLEOTIDE SEQUENCE [LARGE SCALE GENOMIC DNA]</scope>
    <source>
        <strain evidence="3">Cs-k2</strain>
    </source>
</reference>
<gene>
    <name evidence="3" type="ORF">CSKR_105843</name>
</gene>
<accession>A0A8T1LWV9</accession>
<feature type="transmembrane region" description="Helical" evidence="2">
    <location>
        <begin position="277"/>
        <end position="296"/>
    </location>
</feature>
<protein>
    <submittedName>
        <fullName evidence="3">Thiamine transporter slc35f3</fullName>
    </submittedName>
</protein>
<reference evidence="3 4" key="1">
    <citation type="journal article" date="2018" name="Biotechnol. Adv.">
        <title>Improved genomic resources and new bioinformatic workflow for the carcinogenic parasite Clonorchis sinensis: Biotechnological implications.</title>
        <authorList>
            <person name="Wang D."/>
            <person name="Korhonen P.K."/>
            <person name="Gasser R.B."/>
            <person name="Young N.D."/>
        </authorList>
    </citation>
    <scope>NUCLEOTIDE SEQUENCE [LARGE SCALE GENOMIC DNA]</scope>
    <source>
        <strain evidence="3">Cs-k2</strain>
    </source>
</reference>
<dbReference type="OrthoDB" id="10062838at2759"/>
<dbReference type="SUPFAM" id="SSF103481">
    <property type="entry name" value="Multidrug resistance efflux transporter EmrE"/>
    <property type="match status" value="1"/>
</dbReference>
<dbReference type="Proteomes" id="UP000286415">
    <property type="component" value="Unassembled WGS sequence"/>
</dbReference>
<evidence type="ECO:0000256" key="2">
    <source>
        <dbReference type="SAM" id="Phobius"/>
    </source>
</evidence>
<feature type="transmembrane region" description="Helical" evidence="2">
    <location>
        <begin position="177"/>
        <end position="206"/>
    </location>
</feature>
<proteinExistence type="predicted"/>
<feature type="transmembrane region" description="Helical" evidence="2">
    <location>
        <begin position="356"/>
        <end position="376"/>
    </location>
</feature>
<feature type="region of interest" description="Disordered" evidence="1">
    <location>
        <begin position="511"/>
        <end position="597"/>
    </location>
</feature>
<feature type="compositionally biased region" description="Polar residues" evidence="1">
    <location>
        <begin position="530"/>
        <end position="543"/>
    </location>
</feature>
<dbReference type="PANTHER" id="PTHR19346">
    <property type="entry name" value="SUGAR PHOSPHATE TRANSPORTER DOMAIN-CONTAINING PROTEIN"/>
    <property type="match status" value="1"/>
</dbReference>
<dbReference type="AlphaFoldDB" id="A0A8T1LWV9"/>
<feature type="transmembrane region" description="Helical" evidence="2">
    <location>
        <begin position="333"/>
        <end position="350"/>
    </location>
</feature>
<dbReference type="InterPro" id="IPR026505">
    <property type="entry name" value="Solute_c_fam_35_mem_F3/F4"/>
</dbReference>
<feature type="transmembrane region" description="Helical" evidence="2">
    <location>
        <begin position="388"/>
        <end position="414"/>
    </location>
</feature>
<dbReference type="EMBL" id="NIRI02000077">
    <property type="protein sequence ID" value="KAG5441627.1"/>
    <property type="molecule type" value="Genomic_DNA"/>
</dbReference>
<comment type="caution">
    <text evidence="3">The sequence shown here is derived from an EMBL/GenBank/DDBJ whole genome shotgun (WGS) entry which is preliminary data.</text>
</comment>